<evidence type="ECO:0000313" key="2">
    <source>
        <dbReference type="Proteomes" id="UP001159363"/>
    </source>
</evidence>
<dbReference type="PANTHER" id="PTHR10773">
    <property type="entry name" value="DNA-DIRECTED RNA POLYMERASES I, II, AND III SUBUNIT RPABC2"/>
    <property type="match status" value="1"/>
</dbReference>
<gene>
    <name evidence="1" type="ORF">PR048_006410</name>
</gene>
<keyword evidence="2" id="KW-1185">Reference proteome</keyword>
<dbReference type="EMBL" id="JARBHB010000002">
    <property type="protein sequence ID" value="KAJ8893809.1"/>
    <property type="molecule type" value="Genomic_DNA"/>
</dbReference>
<name>A0ABQ9IAW4_9NEOP</name>
<comment type="caution">
    <text evidence="1">The sequence shown here is derived from an EMBL/GenBank/DDBJ whole genome shotgun (WGS) entry which is preliminary data.</text>
</comment>
<dbReference type="PANTHER" id="PTHR10773:SF19">
    <property type="match status" value="1"/>
</dbReference>
<accession>A0ABQ9IAW4</accession>
<sequence length="260" mass="30409">MESNFNSECVNVNEKHTKGVKKVDTSNWKKAISAKIFASVTRCYTSKCFKMFSAKQQNIIFTDFWSIGGKQKQDTLLVSNIEKEVTRSANDPKSSVKVDGKSHKTCKNFLLQNLQVSESQMKTVLGEVNLGNVSPQENMGKHDNRPSKIGNHIWEMVREHWDMFPSKNSHYGRTKSERKYFDDPTLNVMKMYKSFQFFCEQSRYSFRLPRTDVCDFCQESKHILNNYPCDSRKVDYKIHKRKIMKYNSLKKQTKSYITVL</sequence>
<organism evidence="1 2">
    <name type="scientific">Dryococelus australis</name>
    <dbReference type="NCBI Taxonomy" id="614101"/>
    <lineage>
        <taxon>Eukaryota</taxon>
        <taxon>Metazoa</taxon>
        <taxon>Ecdysozoa</taxon>
        <taxon>Arthropoda</taxon>
        <taxon>Hexapoda</taxon>
        <taxon>Insecta</taxon>
        <taxon>Pterygota</taxon>
        <taxon>Neoptera</taxon>
        <taxon>Polyneoptera</taxon>
        <taxon>Phasmatodea</taxon>
        <taxon>Verophasmatodea</taxon>
        <taxon>Anareolatae</taxon>
        <taxon>Phasmatidae</taxon>
        <taxon>Eurycanthinae</taxon>
        <taxon>Dryococelus</taxon>
    </lineage>
</organism>
<proteinExistence type="predicted"/>
<protein>
    <submittedName>
        <fullName evidence="1">Uncharacterized protein</fullName>
    </submittedName>
</protein>
<dbReference type="Proteomes" id="UP001159363">
    <property type="component" value="Chromosome 2"/>
</dbReference>
<evidence type="ECO:0000313" key="1">
    <source>
        <dbReference type="EMBL" id="KAJ8893809.1"/>
    </source>
</evidence>
<reference evidence="1 2" key="1">
    <citation type="submission" date="2023-02" db="EMBL/GenBank/DDBJ databases">
        <title>LHISI_Scaffold_Assembly.</title>
        <authorList>
            <person name="Stuart O.P."/>
            <person name="Cleave R."/>
            <person name="Magrath M.J.L."/>
            <person name="Mikheyev A.S."/>
        </authorList>
    </citation>
    <scope>NUCLEOTIDE SEQUENCE [LARGE SCALE GENOMIC DNA]</scope>
    <source>
        <strain evidence="1">Daus_M_001</strain>
        <tissue evidence="1">Leg muscle</tissue>
    </source>
</reference>